<evidence type="ECO:0000313" key="1">
    <source>
        <dbReference type="EMBL" id="KOR82021.1"/>
    </source>
</evidence>
<comment type="caution">
    <text evidence="1">The sequence shown here is derived from an EMBL/GenBank/DDBJ whole genome shotgun (WGS) entry which is preliminary data.</text>
</comment>
<dbReference type="Proteomes" id="UP000036932">
    <property type="component" value="Unassembled WGS sequence"/>
</dbReference>
<reference evidence="2" key="1">
    <citation type="submission" date="2015-08" db="EMBL/GenBank/DDBJ databases">
        <title>Genome sequencing project for genomic taxonomy and phylogenomics of Bacillus-like bacteria.</title>
        <authorList>
            <person name="Liu B."/>
            <person name="Wang J."/>
            <person name="Zhu Y."/>
            <person name="Liu G."/>
            <person name="Chen Q."/>
            <person name="Chen Z."/>
            <person name="Lan J."/>
            <person name="Che J."/>
            <person name="Ge C."/>
            <person name="Shi H."/>
            <person name="Pan Z."/>
            <person name="Liu X."/>
        </authorList>
    </citation>
    <scope>NUCLEOTIDE SEQUENCE [LARGE SCALE GENOMIC DNA]</scope>
    <source>
        <strain evidence="2">FJAT-22460</strain>
    </source>
</reference>
<organism evidence="1 2">
    <name type="scientific">Paenibacillus solani</name>
    <dbReference type="NCBI Taxonomy" id="1705565"/>
    <lineage>
        <taxon>Bacteria</taxon>
        <taxon>Bacillati</taxon>
        <taxon>Bacillota</taxon>
        <taxon>Bacilli</taxon>
        <taxon>Bacillales</taxon>
        <taxon>Paenibacillaceae</taxon>
        <taxon>Paenibacillus</taxon>
    </lineage>
</organism>
<dbReference type="Gene3D" id="3.90.1720.10">
    <property type="entry name" value="endopeptidase domain like (from Nostoc punctiforme)"/>
    <property type="match status" value="1"/>
</dbReference>
<protein>
    <recommendedName>
        <fullName evidence="3">Permuted papain-like amidase enzyme, YaeF/YiiX, C92 family</fullName>
    </recommendedName>
</protein>
<accession>A0A0M1NIL4</accession>
<gene>
    <name evidence="1" type="ORF">AM231_20875</name>
</gene>
<dbReference type="RefSeq" id="WP_054404348.1">
    <property type="nucleotide sequence ID" value="NZ_LIUT01000005.1"/>
</dbReference>
<keyword evidence="2" id="KW-1185">Reference proteome</keyword>
<sequence>MYTEQDIWIVLTGTGTWFSKMIQYFTKAPLNHASIAFDSELREVYSFGRKKANNPFDGGLVRENLRDPFFYTSECAIYRFRVSNEDYQRMHNLVKEMMRDQNRYKYNLLGLLGILFRIHIDRDDAYFCSHFVATVLEQAGLRPVNKPCHLVTPEDFSRSPQLNEIYHGPLHGYLTQEMTSPLSPSPTFTPVTTKGRGKFFRIGKRVSKAGKELLYSYLIK</sequence>
<dbReference type="OrthoDB" id="1645744at2"/>
<name>A0A0M1NIL4_9BACL</name>
<evidence type="ECO:0008006" key="3">
    <source>
        <dbReference type="Google" id="ProtNLM"/>
    </source>
</evidence>
<dbReference type="AlphaFoldDB" id="A0A0M1NIL4"/>
<dbReference type="PATRIC" id="fig|1705565.3.peg.95"/>
<dbReference type="SUPFAM" id="SSF54001">
    <property type="entry name" value="Cysteine proteinases"/>
    <property type="match status" value="1"/>
</dbReference>
<dbReference type="InterPro" id="IPR038765">
    <property type="entry name" value="Papain-like_cys_pep_sf"/>
</dbReference>
<evidence type="ECO:0000313" key="2">
    <source>
        <dbReference type="Proteomes" id="UP000036932"/>
    </source>
</evidence>
<proteinExistence type="predicted"/>
<dbReference type="EMBL" id="LIUT01000005">
    <property type="protein sequence ID" value="KOR82021.1"/>
    <property type="molecule type" value="Genomic_DNA"/>
</dbReference>